<dbReference type="InterPro" id="IPR008889">
    <property type="entry name" value="VQ"/>
</dbReference>
<feature type="domain" description="VQ" evidence="2">
    <location>
        <begin position="33"/>
        <end position="55"/>
    </location>
</feature>
<dbReference type="Gramene" id="Pp3c15_19310V3.2">
    <property type="protein sequence ID" value="PAC:32929146.CDS.1"/>
    <property type="gene ID" value="Pp3c15_19310"/>
</dbReference>
<evidence type="ECO:0000259" key="2">
    <source>
        <dbReference type="Pfam" id="PF05678"/>
    </source>
</evidence>
<dbReference type="Proteomes" id="UP000006727">
    <property type="component" value="Chromosome 15"/>
</dbReference>
<feature type="compositionally biased region" description="Basic and acidic residues" evidence="1">
    <location>
        <begin position="180"/>
        <end position="197"/>
    </location>
</feature>
<feature type="compositionally biased region" description="Basic and acidic residues" evidence="1">
    <location>
        <begin position="60"/>
        <end position="69"/>
    </location>
</feature>
<protein>
    <recommendedName>
        <fullName evidence="2">VQ domain-containing protein</fullName>
    </recommendedName>
</protein>
<feature type="compositionally biased region" description="Low complexity" evidence="1">
    <location>
        <begin position="76"/>
        <end position="94"/>
    </location>
</feature>
<dbReference type="EMBL" id="ABEU02000015">
    <property type="protein sequence ID" value="PNR39659.1"/>
    <property type="molecule type" value="Genomic_DNA"/>
</dbReference>
<dbReference type="EnsemblPlants" id="Pp3c15_19310V3.1">
    <property type="protein sequence ID" value="PAC:32929145.CDS.1"/>
    <property type="gene ID" value="Pp3c15_19310"/>
</dbReference>
<evidence type="ECO:0000256" key="1">
    <source>
        <dbReference type="SAM" id="MobiDB-lite"/>
    </source>
</evidence>
<feature type="compositionally biased region" description="Polar residues" evidence="1">
    <location>
        <begin position="134"/>
        <end position="154"/>
    </location>
</feature>
<dbReference type="Pfam" id="PF05678">
    <property type="entry name" value="VQ"/>
    <property type="match status" value="1"/>
</dbReference>
<dbReference type="GeneID" id="112292224"/>
<feature type="compositionally biased region" description="Polar residues" evidence="1">
    <location>
        <begin position="112"/>
        <end position="123"/>
    </location>
</feature>
<feature type="compositionally biased region" description="Polar residues" evidence="1">
    <location>
        <begin position="1"/>
        <end position="15"/>
    </location>
</feature>
<dbReference type="PaxDb" id="3218-PP1S206_20V6.1"/>
<dbReference type="RefSeq" id="XP_024396268.1">
    <property type="nucleotide sequence ID" value="XM_024540500.2"/>
</dbReference>
<organism evidence="3">
    <name type="scientific">Physcomitrium patens</name>
    <name type="common">Spreading-leaved earth moss</name>
    <name type="synonym">Physcomitrella patens</name>
    <dbReference type="NCBI Taxonomy" id="3218"/>
    <lineage>
        <taxon>Eukaryota</taxon>
        <taxon>Viridiplantae</taxon>
        <taxon>Streptophyta</taxon>
        <taxon>Embryophyta</taxon>
        <taxon>Bryophyta</taxon>
        <taxon>Bryophytina</taxon>
        <taxon>Bryopsida</taxon>
        <taxon>Funariidae</taxon>
        <taxon>Funariales</taxon>
        <taxon>Funariaceae</taxon>
        <taxon>Physcomitrium</taxon>
    </lineage>
</organism>
<evidence type="ECO:0000313" key="4">
    <source>
        <dbReference type="EnsemblPlants" id="PAC:32929145.CDS.1"/>
    </source>
</evidence>
<reference evidence="3 5" key="2">
    <citation type="journal article" date="2018" name="Plant J.">
        <title>The Physcomitrella patens chromosome-scale assembly reveals moss genome structure and evolution.</title>
        <authorList>
            <person name="Lang D."/>
            <person name="Ullrich K.K."/>
            <person name="Murat F."/>
            <person name="Fuchs J."/>
            <person name="Jenkins J."/>
            <person name="Haas F.B."/>
            <person name="Piednoel M."/>
            <person name="Gundlach H."/>
            <person name="Van Bel M."/>
            <person name="Meyberg R."/>
            <person name="Vives C."/>
            <person name="Morata J."/>
            <person name="Symeonidi A."/>
            <person name="Hiss M."/>
            <person name="Muchero W."/>
            <person name="Kamisugi Y."/>
            <person name="Saleh O."/>
            <person name="Blanc G."/>
            <person name="Decker E.L."/>
            <person name="van Gessel N."/>
            <person name="Grimwood J."/>
            <person name="Hayes R.D."/>
            <person name="Graham S.W."/>
            <person name="Gunter L.E."/>
            <person name="McDaniel S.F."/>
            <person name="Hoernstein S.N.W."/>
            <person name="Larsson A."/>
            <person name="Li F.W."/>
            <person name="Perroud P.F."/>
            <person name="Phillips J."/>
            <person name="Ranjan P."/>
            <person name="Rokshar D.S."/>
            <person name="Rothfels C.J."/>
            <person name="Schneider L."/>
            <person name="Shu S."/>
            <person name="Stevenson D.W."/>
            <person name="Thummler F."/>
            <person name="Tillich M."/>
            <person name="Villarreal Aguilar J.C."/>
            <person name="Widiez T."/>
            <person name="Wong G.K."/>
            <person name="Wymore A."/>
            <person name="Zhang Y."/>
            <person name="Zimmer A.D."/>
            <person name="Quatrano R.S."/>
            <person name="Mayer K.F.X."/>
            <person name="Goodstein D."/>
            <person name="Casacuberta J.M."/>
            <person name="Vandepoele K."/>
            <person name="Reski R."/>
            <person name="Cuming A.C."/>
            <person name="Tuskan G.A."/>
            <person name="Maumus F."/>
            <person name="Salse J."/>
            <person name="Schmutz J."/>
            <person name="Rensing S.A."/>
        </authorList>
    </citation>
    <scope>NUCLEOTIDE SEQUENCE [LARGE SCALE GENOMIC DNA]</scope>
    <source>
        <strain evidence="4 5">cv. Gransden 2004</strain>
    </source>
</reference>
<keyword evidence="5" id="KW-1185">Reference proteome</keyword>
<dbReference type="OrthoDB" id="10668634at2759"/>
<sequence>MAGGSSNTGFFNNSKPAKGTTEKKKRKRPSKKVPTTVLDSSSENFMTLVQKLTGSADEVVAAREAENRRASGVTDAPNSRSPSPYASPYSSPSAHAQHDSDPHLTSHHTRSESYYPQYHQSSRMAGYQDFVDGNPSSHGNYNSASYSSLHNTPSYDHHQATSSSGYNYNSGGGGYLGSHQPDDDYNRHCSGRSHDTSDDYGPSSSSRALEYDNSPHAWRSDQMNHSCDYWYSADQVATMRA</sequence>
<dbReference type="Gramene" id="Pp3c15_19310V3.1">
    <property type="protein sequence ID" value="PAC:32929145.CDS.1"/>
    <property type="gene ID" value="Pp3c15_19310"/>
</dbReference>
<feature type="region of interest" description="Disordered" evidence="1">
    <location>
        <begin position="1"/>
        <end position="44"/>
    </location>
</feature>
<feature type="region of interest" description="Disordered" evidence="1">
    <location>
        <begin position="60"/>
        <end position="221"/>
    </location>
</feature>
<name>A9TCV5_PHYPA</name>
<dbReference type="EnsemblPlants" id="Pp3c15_19310V3.2">
    <property type="protein sequence ID" value="PAC:32929146.CDS.1"/>
    <property type="gene ID" value="Pp3c15_19310"/>
</dbReference>
<proteinExistence type="predicted"/>
<reference evidence="4" key="3">
    <citation type="submission" date="2020-12" db="UniProtKB">
        <authorList>
            <consortium name="EnsemblPlants"/>
        </authorList>
    </citation>
    <scope>IDENTIFICATION</scope>
</reference>
<accession>A9TCV5</accession>
<dbReference type="HOGENOM" id="CLU_1153334_0_0_1"/>
<reference evidence="3 5" key="1">
    <citation type="journal article" date="2008" name="Science">
        <title>The Physcomitrella genome reveals evolutionary insights into the conquest of land by plants.</title>
        <authorList>
            <person name="Rensing S."/>
            <person name="Lang D."/>
            <person name="Zimmer A."/>
            <person name="Terry A."/>
            <person name="Salamov A."/>
            <person name="Shapiro H."/>
            <person name="Nishiyama T."/>
            <person name="Perroud P.-F."/>
            <person name="Lindquist E."/>
            <person name="Kamisugi Y."/>
            <person name="Tanahashi T."/>
            <person name="Sakakibara K."/>
            <person name="Fujita T."/>
            <person name="Oishi K."/>
            <person name="Shin-I T."/>
            <person name="Kuroki Y."/>
            <person name="Toyoda A."/>
            <person name="Suzuki Y."/>
            <person name="Hashimoto A."/>
            <person name="Yamaguchi K."/>
            <person name="Sugano A."/>
            <person name="Kohara Y."/>
            <person name="Fujiyama A."/>
            <person name="Anterola A."/>
            <person name="Aoki S."/>
            <person name="Ashton N."/>
            <person name="Barbazuk W.B."/>
            <person name="Barker E."/>
            <person name="Bennetzen J."/>
            <person name="Bezanilla M."/>
            <person name="Blankenship R."/>
            <person name="Cho S.H."/>
            <person name="Dutcher S."/>
            <person name="Estelle M."/>
            <person name="Fawcett J.A."/>
            <person name="Gundlach H."/>
            <person name="Hanada K."/>
            <person name="Heyl A."/>
            <person name="Hicks K.A."/>
            <person name="Hugh J."/>
            <person name="Lohr M."/>
            <person name="Mayer K."/>
            <person name="Melkozernov A."/>
            <person name="Murata T."/>
            <person name="Nelson D."/>
            <person name="Pils B."/>
            <person name="Prigge M."/>
            <person name="Reiss B."/>
            <person name="Renner T."/>
            <person name="Rombauts S."/>
            <person name="Rushton P."/>
            <person name="Sanderfoot A."/>
            <person name="Schween G."/>
            <person name="Shiu S.-H."/>
            <person name="Stueber K."/>
            <person name="Theodoulou F.L."/>
            <person name="Tu H."/>
            <person name="Van de Peer Y."/>
            <person name="Verrier P.J."/>
            <person name="Waters E."/>
            <person name="Wood A."/>
            <person name="Yang L."/>
            <person name="Cove D."/>
            <person name="Cuming A."/>
            <person name="Hasebe M."/>
            <person name="Lucas S."/>
            <person name="Mishler D.B."/>
            <person name="Reski R."/>
            <person name="Grigoriev I."/>
            <person name="Quatrano R.S."/>
            <person name="Boore J.L."/>
        </authorList>
    </citation>
    <scope>NUCLEOTIDE SEQUENCE [LARGE SCALE GENOMIC DNA]</scope>
    <source>
        <strain evidence="4 5">cv. Gransden 2004</strain>
    </source>
</reference>
<dbReference type="RefSeq" id="XP_024396267.1">
    <property type="nucleotide sequence ID" value="XM_024540499.2"/>
</dbReference>
<gene>
    <name evidence="4" type="primary">LOC112292224</name>
    <name evidence="3" type="ORF">PHYPA_019938</name>
</gene>
<dbReference type="AlphaFoldDB" id="A9TCV5"/>
<evidence type="ECO:0000313" key="5">
    <source>
        <dbReference type="Proteomes" id="UP000006727"/>
    </source>
</evidence>
<evidence type="ECO:0000313" key="3">
    <source>
        <dbReference type="EMBL" id="PNR39659.1"/>
    </source>
</evidence>